<evidence type="ECO:0000313" key="2">
    <source>
        <dbReference type="Proteomes" id="UP000886833"/>
    </source>
</evidence>
<evidence type="ECO:0000313" key="1">
    <source>
        <dbReference type="EMBL" id="HIT38212.1"/>
    </source>
</evidence>
<gene>
    <name evidence="1" type="ORF">IAB59_07045</name>
</gene>
<dbReference type="Pfam" id="PF04883">
    <property type="entry name" value="HK97-gp10_like"/>
    <property type="match status" value="1"/>
</dbReference>
<comment type="caution">
    <text evidence="1">The sequence shown here is derived from an EMBL/GenBank/DDBJ whole genome shotgun (WGS) entry which is preliminary data.</text>
</comment>
<organism evidence="1 2">
    <name type="scientific">Candidatus Onthousia faecipullorum</name>
    <dbReference type="NCBI Taxonomy" id="2840887"/>
    <lineage>
        <taxon>Bacteria</taxon>
        <taxon>Bacillati</taxon>
        <taxon>Bacillota</taxon>
        <taxon>Bacilli</taxon>
        <taxon>Candidatus Onthousia</taxon>
    </lineage>
</organism>
<dbReference type="Proteomes" id="UP000886833">
    <property type="component" value="Unassembled WGS sequence"/>
</dbReference>
<reference evidence="1" key="2">
    <citation type="journal article" date="2021" name="PeerJ">
        <title>Extensive microbial diversity within the chicken gut microbiome revealed by metagenomics and culture.</title>
        <authorList>
            <person name="Gilroy R."/>
            <person name="Ravi A."/>
            <person name="Getino M."/>
            <person name="Pursley I."/>
            <person name="Horton D.L."/>
            <person name="Alikhan N.F."/>
            <person name="Baker D."/>
            <person name="Gharbi K."/>
            <person name="Hall N."/>
            <person name="Watson M."/>
            <person name="Adriaenssens E.M."/>
            <person name="Foster-Nyarko E."/>
            <person name="Jarju S."/>
            <person name="Secka A."/>
            <person name="Antonio M."/>
            <person name="Oren A."/>
            <person name="Chaudhuri R.R."/>
            <person name="La Ragione R."/>
            <person name="Hildebrand F."/>
            <person name="Pallen M.J."/>
        </authorList>
    </citation>
    <scope>NUCLEOTIDE SEQUENCE</scope>
    <source>
        <strain evidence="1">CHK195-26880</strain>
    </source>
</reference>
<dbReference type="EMBL" id="DVKQ01000092">
    <property type="protein sequence ID" value="HIT38212.1"/>
    <property type="molecule type" value="Genomic_DNA"/>
</dbReference>
<dbReference type="AlphaFoldDB" id="A0A9D1GCW1"/>
<dbReference type="InterPro" id="IPR010064">
    <property type="entry name" value="HK97-gp10_tail"/>
</dbReference>
<reference evidence="1" key="1">
    <citation type="submission" date="2020-10" db="EMBL/GenBank/DDBJ databases">
        <authorList>
            <person name="Gilroy R."/>
        </authorList>
    </citation>
    <scope>NUCLEOTIDE SEQUENCE</scope>
    <source>
        <strain evidence="1">CHK195-26880</strain>
    </source>
</reference>
<proteinExistence type="predicted"/>
<sequence length="143" mass="16386">MAKFKEQLPYDLIKQFEELDLGATDMMEKMTRAGAEVVYEEIKKKLPKAFKKTDNLEKGLIITKTYKNAKEEIATKVGFYGYDTTRKTKQYPNGTPIPLIVLAREYGTSSGEKKIPILRPAFRKKKAIESAMLKVQDSYLPKE</sequence>
<accession>A0A9D1GCW1</accession>
<protein>
    <submittedName>
        <fullName evidence="1">HK97 gp10 family phage protein</fullName>
    </submittedName>
</protein>
<name>A0A9D1GCW1_9FIRM</name>